<dbReference type="PANTHER" id="PTHR43434:SF1">
    <property type="entry name" value="PHOSPHOGLYCOLATE PHOSPHATASE"/>
    <property type="match status" value="1"/>
</dbReference>
<dbReference type="EMBL" id="DVFZ01000033">
    <property type="protein sequence ID" value="HIQ82070.1"/>
    <property type="molecule type" value="Genomic_DNA"/>
</dbReference>
<dbReference type="PANTHER" id="PTHR43434">
    <property type="entry name" value="PHOSPHOGLYCOLATE PHOSPHATASE"/>
    <property type="match status" value="1"/>
</dbReference>
<keyword evidence="1" id="KW-0378">Hydrolase</keyword>
<sequence>MEILHSVPKTPVKAVLFDFDGTISTLRYGWEAVMRQMMLELIAGGKEPDAALVRLVDDYIEESTGIQTIFQMKWLAARVREYGRTDLPDDPWWYKDEYNRRLMRTVSGRVAAVSSGAEPREKYLIAGAARFLAALRARGVSCYVASGTDDADVRAEAHALGVDGYFARIAGAPAHAESCAKEAALRMLVGEIGLSGDKIAVIGDGKVEIALAKEIGARALGLATDEEALCGVNEKKRARLVRAGADAIEGDFLDEAALLSWLGFEEV</sequence>
<dbReference type="AlphaFoldDB" id="A0A9D1CX15"/>
<dbReference type="Pfam" id="PF00702">
    <property type="entry name" value="Hydrolase"/>
    <property type="match status" value="1"/>
</dbReference>
<comment type="caution">
    <text evidence="1">The sequence shown here is derived from an EMBL/GenBank/DDBJ whole genome shotgun (WGS) entry which is preliminary data.</text>
</comment>
<evidence type="ECO:0000313" key="1">
    <source>
        <dbReference type="EMBL" id="HIQ82070.1"/>
    </source>
</evidence>
<protein>
    <submittedName>
        <fullName evidence="1">HAD family hydrolase</fullName>
    </submittedName>
</protein>
<reference evidence="1" key="1">
    <citation type="submission" date="2020-10" db="EMBL/GenBank/DDBJ databases">
        <authorList>
            <person name="Gilroy R."/>
        </authorList>
    </citation>
    <scope>NUCLEOTIDE SEQUENCE</scope>
    <source>
        <strain evidence="1">ChiSjej6B24-2974</strain>
    </source>
</reference>
<dbReference type="InterPro" id="IPR050155">
    <property type="entry name" value="HAD-like_hydrolase_sf"/>
</dbReference>
<dbReference type="InterPro" id="IPR023214">
    <property type="entry name" value="HAD_sf"/>
</dbReference>
<dbReference type="CDD" id="cd01427">
    <property type="entry name" value="HAD_like"/>
    <property type="match status" value="1"/>
</dbReference>
<dbReference type="Gene3D" id="3.40.50.1000">
    <property type="entry name" value="HAD superfamily/HAD-like"/>
    <property type="match status" value="1"/>
</dbReference>
<dbReference type="GO" id="GO:0008967">
    <property type="term" value="F:phosphoglycolate phosphatase activity"/>
    <property type="evidence" value="ECO:0007669"/>
    <property type="project" value="TreeGrafter"/>
</dbReference>
<dbReference type="SFLD" id="SFLDS00003">
    <property type="entry name" value="Haloacid_Dehalogenase"/>
    <property type="match status" value="1"/>
</dbReference>
<dbReference type="Proteomes" id="UP000824260">
    <property type="component" value="Unassembled WGS sequence"/>
</dbReference>
<dbReference type="SUPFAM" id="SSF56784">
    <property type="entry name" value="HAD-like"/>
    <property type="match status" value="1"/>
</dbReference>
<evidence type="ECO:0000313" key="2">
    <source>
        <dbReference type="Proteomes" id="UP000824260"/>
    </source>
</evidence>
<dbReference type="GO" id="GO:0005829">
    <property type="term" value="C:cytosol"/>
    <property type="evidence" value="ECO:0007669"/>
    <property type="project" value="TreeGrafter"/>
</dbReference>
<name>A0A9D1CX15_9FIRM</name>
<organism evidence="1 2">
    <name type="scientific">Candidatus Pullichristensenella stercorigallinarum</name>
    <dbReference type="NCBI Taxonomy" id="2840909"/>
    <lineage>
        <taxon>Bacteria</taxon>
        <taxon>Bacillati</taxon>
        <taxon>Bacillota</taxon>
        <taxon>Clostridia</taxon>
        <taxon>Candidatus Pullichristensenella</taxon>
    </lineage>
</organism>
<accession>A0A9D1CX15</accession>
<dbReference type="InterPro" id="IPR036412">
    <property type="entry name" value="HAD-like_sf"/>
</dbReference>
<dbReference type="SFLD" id="SFLDG01129">
    <property type="entry name" value="C1.5:_HAD__Beta-PGM__Phosphata"/>
    <property type="match status" value="1"/>
</dbReference>
<dbReference type="GO" id="GO:0006281">
    <property type="term" value="P:DNA repair"/>
    <property type="evidence" value="ECO:0007669"/>
    <property type="project" value="TreeGrafter"/>
</dbReference>
<proteinExistence type="predicted"/>
<reference evidence="1" key="2">
    <citation type="journal article" date="2021" name="PeerJ">
        <title>Extensive microbial diversity within the chicken gut microbiome revealed by metagenomics and culture.</title>
        <authorList>
            <person name="Gilroy R."/>
            <person name="Ravi A."/>
            <person name="Getino M."/>
            <person name="Pursley I."/>
            <person name="Horton D.L."/>
            <person name="Alikhan N.F."/>
            <person name="Baker D."/>
            <person name="Gharbi K."/>
            <person name="Hall N."/>
            <person name="Watson M."/>
            <person name="Adriaenssens E.M."/>
            <person name="Foster-Nyarko E."/>
            <person name="Jarju S."/>
            <person name="Secka A."/>
            <person name="Antonio M."/>
            <person name="Oren A."/>
            <person name="Chaudhuri R.R."/>
            <person name="La Ragione R."/>
            <person name="Hildebrand F."/>
            <person name="Pallen M.J."/>
        </authorList>
    </citation>
    <scope>NUCLEOTIDE SEQUENCE</scope>
    <source>
        <strain evidence="1">ChiSjej6B24-2974</strain>
    </source>
</reference>
<gene>
    <name evidence="1" type="ORF">IAA52_03090</name>
</gene>